<protein>
    <submittedName>
        <fullName evidence="2">Uncharacterized protein</fullName>
    </submittedName>
</protein>
<evidence type="ECO:0000256" key="1">
    <source>
        <dbReference type="SAM" id="MobiDB-lite"/>
    </source>
</evidence>
<gene>
    <name evidence="2" type="ORF">R1flu_024667</name>
</gene>
<name>A0ABD1XVJ5_9MARC</name>
<reference evidence="2 3" key="1">
    <citation type="submission" date="2024-09" db="EMBL/GenBank/DDBJ databases">
        <title>Chromosome-scale assembly of Riccia fluitans.</title>
        <authorList>
            <person name="Paukszto L."/>
            <person name="Sawicki J."/>
            <person name="Karawczyk K."/>
            <person name="Piernik-Szablinska J."/>
            <person name="Szczecinska M."/>
            <person name="Mazdziarz M."/>
        </authorList>
    </citation>
    <scope>NUCLEOTIDE SEQUENCE [LARGE SCALE GENOMIC DNA]</scope>
    <source>
        <strain evidence="2">Rf_01</strain>
        <tissue evidence="2">Aerial parts of the thallus</tissue>
    </source>
</reference>
<accession>A0ABD1XVJ5</accession>
<evidence type="ECO:0000313" key="2">
    <source>
        <dbReference type="EMBL" id="KAL2612975.1"/>
    </source>
</evidence>
<feature type="region of interest" description="Disordered" evidence="1">
    <location>
        <begin position="1"/>
        <end position="41"/>
    </location>
</feature>
<proteinExistence type="predicted"/>
<sequence length="72" mass="8235">MRRKGGGRKRDPEAEVGRAIASPPYFFPRSRRRSEERRGQVTTEANLLRSWGVSSSDRWSAFFTARSYVADA</sequence>
<dbReference type="Proteomes" id="UP001605036">
    <property type="component" value="Unassembled WGS sequence"/>
</dbReference>
<comment type="caution">
    <text evidence="2">The sequence shown here is derived from an EMBL/GenBank/DDBJ whole genome shotgun (WGS) entry which is preliminary data.</text>
</comment>
<evidence type="ECO:0000313" key="3">
    <source>
        <dbReference type="Proteomes" id="UP001605036"/>
    </source>
</evidence>
<keyword evidence="3" id="KW-1185">Reference proteome</keyword>
<dbReference type="AlphaFoldDB" id="A0ABD1XVJ5"/>
<dbReference type="EMBL" id="JBHFFA010000007">
    <property type="protein sequence ID" value="KAL2612975.1"/>
    <property type="molecule type" value="Genomic_DNA"/>
</dbReference>
<organism evidence="2 3">
    <name type="scientific">Riccia fluitans</name>
    <dbReference type="NCBI Taxonomy" id="41844"/>
    <lineage>
        <taxon>Eukaryota</taxon>
        <taxon>Viridiplantae</taxon>
        <taxon>Streptophyta</taxon>
        <taxon>Embryophyta</taxon>
        <taxon>Marchantiophyta</taxon>
        <taxon>Marchantiopsida</taxon>
        <taxon>Marchantiidae</taxon>
        <taxon>Marchantiales</taxon>
        <taxon>Ricciaceae</taxon>
        <taxon>Riccia</taxon>
    </lineage>
</organism>